<dbReference type="Gene3D" id="3.40.50.720">
    <property type="entry name" value="NAD(P)-binding Rossmann-like Domain"/>
    <property type="match status" value="1"/>
</dbReference>
<comment type="caution">
    <text evidence="3">The sequence shown here is derived from an EMBL/GenBank/DDBJ whole genome shotgun (WGS) entry which is preliminary data.</text>
</comment>
<reference evidence="3 4" key="1">
    <citation type="submission" date="2020-08" db="EMBL/GenBank/DDBJ databases">
        <title>Sequencing the genomes of 1000 actinobacteria strains.</title>
        <authorList>
            <person name="Klenk H.-P."/>
        </authorList>
    </citation>
    <scope>NUCLEOTIDE SEQUENCE [LARGE SCALE GENOMIC DNA]</scope>
    <source>
        <strain evidence="3 4">DSM 45584</strain>
    </source>
</reference>
<dbReference type="InterPro" id="IPR036291">
    <property type="entry name" value="NAD(P)-bd_dom_sf"/>
</dbReference>
<dbReference type="InterPro" id="IPR020904">
    <property type="entry name" value="Sc_DH/Rdtase_CS"/>
</dbReference>
<dbReference type="PANTHER" id="PTHR42760">
    <property type="entry name" value="SHORT-CHAIN DEHYDROGENASES/REDUCTASES FAMILY MEMBER"/>
    <property type="match status" value="1"/>
</dbReference>
<dbReference type="EMBL" id="JACHIW010000002">
    <property type="protein sequence ID" value="MBB5158074.1"/>
    <property type="molecule type" value="Genomic_DNA"/>
</dbReference>
<keyword evidence="2 3" id="KW-0560">Oxidoreductase</keyword>
<comment type="similarity">
    <text evidence="1">Belongs to the short-chain dehydrogenases/reductases (SDR) family.</text>
</comment>
<dbReference type="AlphaFoldDB" id="A0A840QBE2"/>
<evidence type="ECO:0000256" key="2">
    <source>
        <dbReference type="ARBA" id="ARBA00023002"/>
    </source>
</evidence>
<dbReference type="GO" id="GO:0004316">
    <property type="term" value="F:3-oxoacyl-[acyl-carrier-protein] reductase (NADPH) activity"/>
    <property type="evidence" value="ECO:0007669"/>
    <property type="project" value="UniProtKB-EC"/>
</dbReference>
<dbReference type="Pfam" id="PF13561">
    <property type="entry name" value="adh_short_C2"/>
    <property type="match status" value="1"/>
</dbReference>
<dbReference type="Proteomes" id="UP000584374">
    <property type="component" value="Unassembled WGS sequence"/>
</dbReference>
<dbReference type="RefSeq" id="WP_184729656.1">
    <property type="nucleotide sequence ID" value="NZ_JACHIW010000002.1"/>
</dbReference>
<dbReference type="PRINTS" id="PR00081">
    <property type="entry name" value="GDHRDH"/>
</dbReference>
<keyword evidence="4" id="KW-1185">Reference proteome</keyword>
<dbReference type="PANTHER" id="PTHR42760:SF133">
    <property type="entry name" value="3-OXOACYL-[ACYL-CARRIER-PROTEIN] REDUCTASE"/>
    <property type="match status" value="1"/>
</dbReference>
<sequence>MGAVVVTGAAGGIGRAIADRFDGDRLALFDASQQVSTVADELDATHAEVLDVTDGAVVRTVIDEVAERFGGIDVMVNCAGTAHRTSFADTTAEEFMADVSTNMLGTFLCCQAAVFPYMEKARYGRLINIASISGKTGGTGPVHADGSGGRSGVAYASSKAGVINMTRWIAREVGRLGITSNVVAPGPIATQMTAGHAYDTSEIPAGRLGTPEEVADAVAWLATPGAGYVNGTVIDVDGGLTRA</sequence>
<evidence type="ECO:0000256" key="1">
    <source>
        <dbReference type="ARBA" id="ARBA00006484"/>
    </source>
</evidence>
<evidence type="ECO:0000313" key="3">
    <source>
        <dbReference type="EMBL" id="MBB5158074.1"/>
    </source>
</evidence>
<name>A0A840QBE2_9PSEU</name>
<organism evidence="3 4">
    <name type="scientific">Saccharopolyspora phatthalungensis</name>
    <dbReference type="NCBI Taxonomy" id="664693"/>
    <lineage>
        <taxon>Bacteria</taxon>
        <taxon>Bacillati</taxon>
        <taxon>Actinomycetota</taxon>
        <taxon>Actinomycetes</taxon>
        <taxon>Pseudonocardiales</taxon>
        <taxon>Pseudonocardiaceae</taxon>
        <taxon>Saccharopolyspora</taxon>
    </lineage>
</organism>
<gene>
    <name evidence="3" type="ORF">BJ970_005673</name>
</gene>
<dbReference type="InterPro" id="IPR002347">
    <property type="entry name" value="SDR_fam"/>
</dbReference>
<dbReference type="PROSITE" id="PS00061">
    <property type="entry name" value="ADH_SHORT"/>
    <property type="match status" value="1"/>
</dbReference>
<dbReference type="PRINTS" id="PR00080">
    <property type="entry name" value="SDRFAMILY"/>
</dbReference>
<dbReference type="SUPFAM" id="SSF51735">
    <property type="entry name" value="NAD(P)-binding Rossmann-fold domains"/>
    <property type="match status" value="1"/>
</dbReference>
<dbReference type="FunFam" id="3.40.50.720:FF:000173">
    <property type="entry name" value="3-oxoacyl-[acyl-carrier protein] reductase"/>
    <property type="match status" value="1"/>
</dbReference>
<dbReference type="EC" id="1.1.1.100" evidence="3"/>
<accession>A0A840QBE2</accession>
<proteinExistence type="inferred from homology"/>
<protein>
    <submittedName>
        <fullName evidence="3">3-oxoacyl-[acyl-carrier protein] reductase</fullName>
        <ecNumber evidence="3">1.1.1.100</ecNumber>
    </submittedName>
</protein>
<evidence type="ECO:0000313" key="4">
    <source>
        <dbReference type="Proteomes" id="UP000584374"/>
    </source>
</evidence>